<sequence>MDLADTAARLGVPVEDVERVHRLAGDRPSAPLPARADAPAILGRMRGR</sequence>
<reference evidence="2 3" key="1">
    <citation type="submission" date="2024-10" db="EMBL/GenBank/DDBJ databases">
        <title>The Natural Products Discovery Center: Release of the First 8490 Sequenced Strains for Exploring Actinobacteria Biosynthetic Diversity.</title>
        <authorList>
            <person name="Kalkreuter E."/>
            <person name="Kautsar S.A."/>
            <person name="Yang D."/>
            <person name="Bader C.D."/>
            <person name="Teijaro C.N."/>
            <person name="Fluegel L."/>
            <person name="Davis C.M."/>
            <person name="Simpson J.R."/>
            <person name="Lauterbach L."/>
            <person name="Steele A.D."/>
            <person name="Gui C."/>
            <person name="Meng S."/>
            <person name="Li G."/>
            <person name="Viehrig K."/>
            <person name="Ye F."/>
            <person name="Su P."/>
            <person name="Kiefer A.F."/>
            <person name="Nichols A."/>
            <person name="Cepeda A.J."/>
            <person name="Yan W."/>
            <person name="Fan B."/>
            <person name="Jiang Y."/>
            <person name="Adhikari A."/>
            <person name="Zheng C.-J."/>
            <person name="Schuster L."/>
            <person name="Cowan T.M."/>
            <person name="Smanski M.J."/>
            <person name="Chevrette M.G."/>
            <person name="De Carvalho L.P.S."/>
            <person name="Shen B."/>
        </authorList>
    </citation>
    <scope>NUCLEOTIDE SEQUENCE [LARGE SCALE GENOMIC DNA]</scope>
    <source>
        <strain evidence="2 3">NPDC021253</strain>
    </source>
</reference>
<evidence type="ECO:0000313" key="2">
    <source>
        <dbReference type="EMBL" id="MFI0792314.1"/>
    </source>
</evidence>
<protein>
    <submittedName>
        <fullName evidence="2">Uncharacterized protein</fullName>
    </submittedName>
</protein>
<dbReference type="EMBL" id="JBIRPU010000003">
    <property type="protein sequence ID" value="MFI0792314.1"/>
    <property type="molecule type" value="Genomic_DNA"/>
</dbReference>
<feature type="region of interest" description="Disordered" evidence="1">
    <location>
        <begin position="26"/>
        <end position="48"/>
    </location>
</feature>
<organism evidence="2 3">
    <name type="scientific">Micromonospora rubida</name>
    <dbReference type="NCBI Taxonomy" id="2697657"/>
    <lineage>
        <taxon>Bacteria</taxon>
        <taxon>Bacillati</taxon>
        <taxon>Actinomycetota</taxon>
        <taxon>Actinomycetes</taxon>
        <taxon>Micromonosporales</taxon>
        <taxon>Micromonosporaceae</taxon>
        <taxon>Micromonospora</taxon>
    </lineage>
</organism>
<proteinExistence type="predicted"/>
<name>A0ABW7SF56_9ACTN</name>
<dbReference type="Proteomes" id="UP001611075">
    <property type="component" value="Unassembled WGS sequence"/>
</dbReference>
<dbReference type="RefSeq" id="WP_396676959.1">
    <property type="nucleotide sequence ID" value="NZ_JBIRPU010000003.1"/>
</dbReference>
<comment type="caution">
    <text evidence="2">The sequence shown here is derived from an EMBL/GenBank/DDBJ whole genome shotgun (WGS) entry which is preliminary data.</text>
</comment>
<gene>
    <name evidence="2" type="ORF">ACH4OY_06390</name>
</gene>
<keyword evidence="3" id="KW-1185">Reference proteome</keyword>
<accession>A0ABW7SF56</accession>
<evidence type="ECO:0000256" key="1">
    <source>
        <dbReference type="SAM" id="MobiDB-lite"/>
    </source>
</evidence>
<evidence type="ECO:0000313" key="3">
    <source>
        <dbReference type="Proteomes" id="UP001611075"/>
    </source>
</evidence>